<accession>A0ACB9R6G3</accession>
<comment type="caution">
    <text evidence="1">The sequence shown here is derived from an EMBL/GenBank/DDBJ whole genome shotgun (WGS) entry which is preliminary data.</text>
</comment>
<keyword evidence="2" id="KW-1185">Reference proteome</keyword>
<reference evidence="2" key="1">
    <citation type="journal article" date="2023" name="Front. Plant Sci.">
        <title>Chromosomal-level genome assembly of Melastoma candidum provides insights into trichome evolution.</title>
        <authorList>
            <person name="Zhong Y."/>
            <person name="Wu W."/>
            <person name="Sun C."/>
            <person name="Zou P."/>
            <person name="Liu Y."/>
            <person name="Dai S."/>
            <person name="Zhou R."/>
        </authorList>
    </citation>
    <scope>NUCLEOTIDE SEQUENCE [LARGE SCALE GENOMIC DNA]</scope>
</reference>
<sequence>MAPQRYNVVMFHVLSPSPEAQNNDPALLSCSLIRPLCKLLKCQQGSENFDWYQKPCRGYGRHFSKLTTPSNLKFSSSILYLRSSLTVSSNASNQATKKTLTLGFIAQQTSGGD</sequence>
<dbReference type="Proteomes" id="UP001057402">
    <property type="component" value="Chromosome 4"/>
</dbReference>
<proteinExistence type="predicted"/>
<dbReference type="EMBL" id="CM042883">
    <property type="protein sequence ID" value="KAI4373431.1"/>
    <property type="molecule type" value="Genomic_DNA"/>
</dbReference>
<protein>
    <submittedName>
        <fullName evidence="1">Uncharacterized protein</fullName>
    </submittedName>
</protein>
<gene>
    <name evidence="1" type="ORF">MLD38_011557</name>
</gene>
<evidence type="ECO:0000313" key="1">
    <source>
        <dbReference type="EMBL" id="KAI4373431.1"/>
    </source>
</evidence>
<organism evidence="1 2">
    <name type="scientific">Melastoma candidum</name>
    <dbReference type="NCBI Taxonomy" id="119954"/>
    <lineage>
        <taxon>Eukaryota</taxon>
        <taxon>Viridiplantae</taxon>
        <taxon>Streptophyta</taxon>
        <taxon>Embryophyta</taxon>
        <taxon>Tracheophyta</taxon>
        <taxon>Spermatophyta</taxon>
        <taxon>Magnoliopsida</taxon>
        <taxon>eudicotyledons</taxon>
        <taxon>Gunneridae</taxon>
        <taxon>Pentapetalae</taxon>
        <taxon>rosids</taxon>
        <taxon>malvids</taxon>
        <taxon>Myrtales</taxon>
        <taxon>Melastomataceae</taxon>
        <taxon>Melastomatoideae</taxon>
        <taxon>Melastomateae</taxon>
        <taxon>Melastoma</taxon>
    </lineage>
</organism>
<name>A0ACB9R6G3_9MYRT</name>
<evidence type="ECO:0000313" key="2">
    <source>
        <dbReference type="Proteomes" id="UP001057402"/>
    </source>
</evidence>